<protein>
    <submittedName>
        <fullName evidence="1">Uncharacterized protein</fullName>
    </submittedName>
</protein>
<gene>
    <name evidence="1" type="ORF">KSP40_PGU011497</name>
</gene>
<name>A0ABR2MFZ8_9ASPA</name>
<sequence>MHGGGLSVSAYGTQSDGMNLDLNSLTGCGRRVPYMCYIPLSSTPTLCRKCIQYVYAASFVVSGLLSSSSLSPRVPAPDVNENQEVEEALRAHMEVQRKLHEQVEHAVAGFPDIRLLFSRRVDPQKKLLFPPVLPDHASDFSHRVDSLTKIVFLPHLVDPALLPVVPVLLDRSRRSLPIPLQERLAVSFPIQVSASSCSCCNRKVHLPSQDDRDFRRNLDHAPCSPARVPGHPVPISALLGDLPLFLTAARCFQPIVSRCPRSSRRVRSLLLQPVRPLRPPF</sequence>
<dbReference type="EMBL" id="JBBWWR010000008">
    <property type="protein sequence ID" value="KAK8962616.1"/>
    <property type="molecule type" value="Genomic_DNA"/>
</dbReference>
<dbReference type="Proteomes" id="UP001412067">
    <property type="component" value="Unassembled WGS sequence"/>
</dbReference>
<keyword evidence="2" id="KW-1185">Reference proteome</keyword>
<comment type="caution">
    <text evidence="1">The sequence shown here is derived from an EMBL/GenBank/DDBJ whole genome shotgun (WGS) entry which is preliminary data.</text>
</comment>
<reference evidence="1 2" key="1">
    <citation type="journal article" date="2022" name="Nat. Plants">
        <title>Genomes of leafy and leafless Platanthera orchids illuminate the evolution of mycoheterotrophy.</title>
        <authorList>
            <person name="Li M.H."/>
            <person name="Liu K.W."/>
            <person name="Li Z."/>
            <person name="Lu H.C."/>
            <person name="Ye Q.L."/>
            <person name="Zhang D."/>
            <person name="Wang J.Y."/>
            <person name="Li Y.F."/>
            <person name="Zhong Z.M."/>
            <person name="Liu X."/>
            <person name="Yu X."/>
            <person name="Liu D.K."/>
            <person name="Tu X.D."/>
            <person name="Liu B."/>
            <person name="Hao Y."/>
            <person name="Liao X.Y."/>
            <person name="Jiang Y.T."/>
            <person name="Sun W.H."/>
            <person name="Chen J."/>
            <person name="Chen Y.Q."/>
            <person name="Ai Y."/>
            <person name="Zhai J.W."/>
            <person name="Wu S.S."/>
            <person name="Zhou Z."/>
            <person name="Hsiao Y.Y."/>
            <person name="Wu W.L."/>
            <person name="Chen Y.Y."/>
            <person name="Lin Y.F."/>
            <person name="Hsu J.L."/>
            <person name="Li C.Y."/>
            <person name="Wang Z.W."/>
            <person name="Zhao X."/>
            <person name="Zhong W.Y."/>
            <person name="Ma X.K."/>
            <person name="Ma L."/>
            <person name="Huang J."/>
            <person name="Chen G.Z."/>
            <person name="Huang M.Z."/>
            <person name="Huang L."/>
            <person name="Peng D.H."/>
            <person name="Luo Y.B."/>
            <person name="Zou S.Q."/>
            <person name="Chen S.P."/>
            <person name="Lan S."/>
            <person name="Tsai W.C."/>
            <person name="Van de Peer Y."/>
            <person name="Liu Z.J."/>
        </authorList>
    </citation>
    <scope>NUCLEOTIDE SEQUENCE [LARGE SCALE GENOMIC DNA]</scope>
    <source>
        <strain evidence="1">Lor288</strain>
    </source>
</reference>
<proteinExistence type="predicted"/>
<evidence type="ECO:0000313" key="1">
    <source>
        <dbReference type="EMBL" id="KAK8962616.1"/>
    </source>
</evidence>
<evidence type="ECO:0000313" key="2">
    <source>
        <dbReference type="Proteomes" id="UP001412067"/>
    </source>
</evidence>
<accession>A0ABR2MFZ8</accession>
<organism evidence="1 2">
    <name type="scientific">Platanthera guangdongensis</name>
    <dbReference type="NCBI Taxonomy" id="2320717"/>
    <lineage>
        <taxon>Eukaryota</taxon>
        <taxon>Viridiplantae</taxon>
        <taxon>Streptophyta</taxon>
        <taxon>Embryophyta</taxon>
        <taxon>Tracheophyta</taxon>
        <taxon>Spermatophyta</taxon>
        <taxon>Magnoliopsida</taxon>
        <taxon>Liliopsida</taxon>
        <taxon>Asparagales</taxon>
        <taxon>Orchidaceae</taxon>
        <taxon>Orchidoideae</taxon>
        <taxon>Orchideae</taxon>
        <taxon>Orchidinae</taxon>
        <taxon>Platanthera</taxon>
    </lineage>
</organism>